<evidence type="ECO:0000313" key="17">
    <source>
        <dbReference type="Proteomes" id="UP000229897"/>
    </source>
</evidence>
<dbReference type="SUPFAM" id="SSF56935">
    <property type="entry name" value="Porins"/>
    <property type="match status" value="1"/>
</dbReference>
<evidence type="ECO:0000313" key="16">
    <source>
        <dbReference type="EMBL" id="ATQ79032.1"/>
    </source>
</evidence>
<dbReference type="PANTHER" id="PTHR30069:SF29">
    <property type="entry name" value="HEMOGLOBIN AND HEMOGLOBIN-HAPTOGLOBIN-BINDING PROTEIN 1-RELATED"/>
    <property type="match status" value="1"/>
</dbReference>
<dbReference type="InterPro" id="IPR039426">
    <property type="entry name" value="TonB-dep_rcpt-like"/>
</dbReference>
<dbReference type="GO" id="GO:0044718">
    <property type="term" value="P:siderophore transmembrane transport"/>
    <property type="evidence" value="ECO:0007669"/>
    <property type="project" value="TreeGrafter"/>
</dbReference>
<feature type="domain" description="TonB-dependent receptor plug" evidence="15">
    <location>
        <begin position="65"/>
        <end position="175"/>
    </location>
</feature>
<dbReference type="PROSITE" id="PS52016">
    <property type="entry name" value="TONB_DEPENDENT_REC_3"/>
    <property type="match status" value="1"/>
</dbReference>
<evidence type="ECO:0000256" key="13">
    <source>
        <dbReference type="SAM" id="SignalP"/>
    </source>
</evidence>
<dbReference type="PANTHER" id="PTHR30069">
    <property type="entry name" value="TONB-DEPENDENT OUTER MEMBRANE RECEPTOR"/>
    <property type="match status" value="1"/>
</dbReference>
<evidence type="ECO:0000256" key="3">
    <source>
        <dbReference type="ARBA" id="ARBA00022448"/>
    </source>
</evidence>
<keyword evidence="5 11" id="KW-0812">Transmembrane</keyword>
<sequence length="671" mass="73118">MPAPTRPIPFRLRRHARAFARALALSILACAGARAGEPPDLTTLPLEQLMSMEVYSASKFMQKSSRAPSSVTVITKADIRHFGWRTLADVARSVRGMVVSYDRNYSYLGQRGILRPGDFNTRFLLQVDGNRMNDAVYDQAPVGAEFPLDLDLIERIEFVPGPGSSIYGSNAFIGVINVITKTPGAVAGTRASLEVGQDGARQAAASVGWRSPQGSEYLIAASAHRSDGRDLYFPEFDTPAQNHGVASGLDDERGQRFFARATHGAATLSLIHANRVKGIPTASYSQSFNDPRTATTDRQTYVNAAWRSEAGAVEQLKARLFWGQYDSFGDYVASDQARTLSHDGSSARWWGIDASVVSTRLAGHTVLAGIDLQRDYRLHQYSFDIAPFHSYLDDRRSARRAGLYLQDQVALGETVLLNLGLRYDRNSGSEGVWSPRAALIWNPLEATTVKAIYGSAFRSPNSFEKFYAFPGEGGQTGNPGLREERVRSAELALVQEFGENARVSVSAFRTALSNLIAPVAQQELASVRFDNIGRLGARGVEIEYERGTPGGLTLRTSYSAIRVSDALGQPVNAPAGLAKLNLSAPLGAGGWRGALEGQYVGARHGVSGTARRHVVVNANLMRARLLPNLELSLGVTNLFDRAYADPASIEHRQRVIAQDGRRLRARLAYAF</sequence>
<proteinExistence type="inferred from homology"/>
<dbReference type="InterPro" id="IPR036942">
    <property type="entry name" value="Beta-barrel_TonB_sf"/>
</dbReference>
<evidence type="ECO:0000256" key="9">
    <source>
        <dbReference type="ARBA" id="ARBA00023170"/>
    </source>
</evidence>
<evidence type="ECO:0000256" key="7">
    <source>
        <dbReference type="ARBA" id="ARBA00023077"/>
    </source>
</evidence>
<evidence type="ECO:0000259" key="15">
    <source>
        <dbReference type="Pfam" id="PF07715"/>
    </source>
</evidence>
<evidence type="ECO:0000256" key="11">
    <source>
        <dbReference type="PROSITE-ProRule" id="PRU01360"/>
    </source>
</evidence>
<evidence type="ECO:0000256" key="5">
    <source>
        <dbReference type="ARBA" id="ARBA00022692"/>
    </source>
</evidence>
<organism evidence="16 17">
    <name type="scientific">Massilia violaceinigra</name>
    <dbReference type="NCBI Taxonomy" id="2045208"/>
    <lineage>
        <taxon>Bacteria</taxon>
        <taxon>Pseudomonadati</taxon>
        <taxon>Pseudomonadota</taxon>
        <taxon>Betaproteobacteria</taxon>
        <taxon>Burkholderiales</taxon>
        <taxon>Oxalobacteraceae</taxon>
        <taxon>Telluria group</taxon>
        <taxon>Massilia</taxon>
    </lineage>
</organism>
<dbReference type="Gene3D" id="2.40.170.20">
    <property type="entry name" value="TonB-dependent receptor, beta-barrel domain"/>
    <property type="match status" value="1"/>
</dbReference>
<comment type="similarity">
    <text evidence="2 11 12">Belongs to the TonB-dependent receptor family.</text>
</comment>
<evidence type="ECO:0000259" key="14">
    <source>
        <dbReference type="Pfam" id="PF00593"/>
    </source>
</evidence>
<accession>A0A2D2DVN5</accession>
<keyword evidence="7 12" id="KW-0798">TonB box</keyword>
<comment type="subcellular location">
    <subcellularLocation>
        <location evidence="1 11">Cell outer membrane</location>
        <topology evidence="1 11">Multi-pass membrane protein</topology>
    </subcellularLocation>
</comment>
<evidence type="ECO:0000256" key="10">
    <source>
        <dbReference type="ARBA" id="ARBA00023237"/>
    </source>
</evidence>
<feature type="chain" id="PRO_5013595120" evidence="13">
    <location>
        <begin position="36"/>
        <end position="671"/>
    </location>
</feature>
<dbReference type="GO" id="GO:0009279">
    <property type="term" value="C:cell outer membrane"/>
    <property type="evidence" value="ECO:0007669"/>
    <property type="project" value="UniProtKB-SubCell"/>
</dbReference>
<keyword evidence="17" id="KW-1185">Reference proteome</keyword>
<dbReference type="Pfam" id="PF07715">
    <property type="entry name" value="Plug"/>
    <property type="match status" value="1"/>
</dbReference>
<dbReference type="Pfam" id="PF00593">
    <property type="entry name" value="TonB_dep_Rec_b-barrel"/>
    <property type="match status" value="1"/>
</dbReference>
<dbReference type="GO" id="GO:0015344">
    <property type="term" value="F:siderophore uptake transmembrane transporter activity"/>
    <property type="evidence" value="ECO:0007669"/>
    <property type="project" value="TreeGrafter"/>
</dbReference>
<dbReference type="InterPro" id="IPR012910">
    <property type="entry name" value="Plug_dom"/>
</dbReference>
<evidence type="ECO:0000256" key="8">
    <source>
        <dbReference type="ARBA" id="ARBA00023136"/>
    </source>
</evidence>
<keyword evidence="6 13" id="KW-0732">Signal</keyword>
<dbReference type="Gene3D" id="2.170.130.10">
    <property type="entry name" value="TonB-dependent receptor, plug domain"/>
    <property type="match status" value="1"/>
</dbReference>
<dbReference type="EMBL" id="CP024608">
    <property type="protein sequence ID" value="ATQ79032.1"/>
    <property type="molecule type" value="Genomic_DNA"/>
</dbReference>
<dbReference type="InterPro" id="IPR037066">
    <property type="entry name" value="Plug_dom_sf"/>
</dbReference>
<dbReference type="OrthoDB" id="183532at2"/>
<evidence type="ECO:0000256" key="12">
    <source>
        <dbReference type="RuleBase" id="RU003357"/>
    </source>
</evidence>
<feature type="signal peptide" evidence="13">
    <location>
        <begin position="1"/>
        <end position="35"/>
    </location>
</feature>
<dbReference type="Proteomes" id="UP000229897">
    <property type="component" value="Chromosome"/>
</dbReference>
<evidence type="ECO:0000256" key="4">
    <source>
        <dbReference type="ARBA" id="ARBA00022452"/>
    </source>
</evidence>
<keyword evidence="4 11" id="KW-1134">Transmembrane beta strand</keyword>
<reference evidence="16" key="1">
    <citation type="submission" date="2017-10" db="EMBL/GenBank/DDBJ databases">
        <title>Massilia psychrophilum sp. nov., a novel purple-pigmented bacterium isolated from Tianshan glacier, Xinjiang Municipality, China.</title>
        <authorList>
            <person name="Wang H."/>
        </authorList>
    </citation>
    <scope>NUCLEOTIDE SEQUENCE [LARGE SCALE GENOMIC DNA]</scope>
    <source>
        <strain evidence="16">B2</strain>
    </source>
</reference>
<dbReference type="InterPro" id="IPR000531">
    <property type="entry name" value="Beta-barrel_TonB"/>
</dbReference>
<evidence type="ECO:0000256" key="2">
    <source>
        <dbReference type="ARBA" id="ARBA00009810"/>
    </source>
</evidence>
<name>A0A2D2DVN5_9BURK</name>
<protein>
    <submittedName>
        <fullName evidence="16">TonB-dependent receptor</fullName>
    </submittedName>
</protein>
<evidence type="ECO:0000256" key="1">
    <source>
        <dbReference type="ARBA" id="ARBA00004571"/>
    </source>
</evidence>
<feature type="domain" description="TonB-dependent receptor-like beta-barrel" evidence="14">
    <location>
        <begin position="266"/>
        <end position="638"/>
    </location>
</feature>
<keyword evidence="3 11" id="KW-0813">Transport</keyword>
<keyword evidence="9 16" id="KW-0675">Receptor</keyword>
<gene>
    <name evidence="16" type="ORF">CR152_21010</name>
</gene>
<dbReference type="AlphaFoldDB" id="A0A2D2DVN5"/>
<keyword evidence="10 11" id="KW-0998">Cell outer membrane</keyword>
<dbReference type="KEGG" id="mass:CR152_21010"/>
<evidence type="ECO:0000256" key="6">
    <source>
        <dbReference type="ARBA" id="ARBA00022729"/>
    </source>
</evidence>
<keyword evidence="8 11" id="KW-0472">Membrane</keyword>